<dbReference type="InterPro" id="IPR039425">
    <property type="entry name" value="RNA_pol_sigma-70-like"/>
</dbReference>
<protein>
    <submittedName>
        <fullName evidence="7">Sigma-70 family RNA polymerase sigma factor</fullName>
    </submittedName>
</protein>
<dbReference type="NCBIfam" id="TIGR02937">
    <property type="entry name" value="sigma70-ECF"/>
    <property type="match status" value="1"/>
</dbReference>
<comment type="similarity">
    <text evidence="1">Belongs to the sigma-70 factor family. ECF subfamily.</text>
</comment>
<evidence type="ECO:0000259" key="6">
    <source>
        <dbReference type="Pfam" id="PF08281"/>
    </source>
</evidence>
<dbReference type="GO" id="GO:0006352">
    <property type="term" value="P:DNA-templated transcription initiation"/>
    <property type="evidence" value="ECO:0007669"/>
    <property type="project" value="InterPro"/>
</dbReference>
<dbReference type="InterPro" id="IPR036388">
    <property type="entry name" value="WH-like_DNA-bd_sf"/>
</dbReference>
<evidence type="ECO:0000256" key="1">
    <source>
        <dbReference type="ARBA" id="ARBA00010641"/>
    </source>
</evidence>
<feature type="domain" description="RNA polymerase sigma factor 70 region 4 type 2" evidence="6">
    <location>
        <begin position="143"/>
        <end position="185"/>
    </location>
</feature>
<dbReference type="Gene3D" id="1.10.10.10">
    <property type="entry name" value="Winged helix-like DNA-binding domain superfamily/Winged helix DNA-binding domain"/>
    <property type="match status" value="1"/>
</dbReference>
<evidence type="ECO:0000313" key="7">
    <source>
        <dbReference type="EMBL" id="RNL90105.1"/>
    </source>
</evidence>
<dbReference type="InterPro" id="IPR013325">
    <property type="entry name" value="RNA_pol_sigma_r2"/>
</dbReference>
<dbReference type="InterPro" id="IPR014284">
    <property type="entry name" value="RNA_pol_sigma-70_dom"/>
</dbReference>
<reference evidence="7 8" key="1">
    <citation type="submission" date="2018-10" db="EMBL/GenBank/DDBJ databases">
        <title>Sinomicrobium pectinilyticum sp. nov., a pectinase-producing bacterium isolated from alkaline and saline soil, and emended description of the genus Sinomicrobium.</title>
        <authorList>
            <person name="Cheng B."/>
            <person name="Li C."/>
            <person name="Lai Q."/>
            <person name="Du M."/>
            <person name="Shao Z."/>
            <person name="Xu P."/>
            <person name="Yang C."/>
        </authorList>
    </citation>
    <scope>NUCLEOTIDE SEQUENCE [LARGE SCALE GENOMIC DNA]</scope>
    <source>
        <strain evidence="7 8">5DNS001</strain>
    </source>
</reference>
<dbReference type="PANTHER" id="PTHR43133:SF46">
    <property type="entry name" value="RNA POLYMERASE SIGMA-70 FACTOR ECF SUBFAMILY"/>
    <property type="match status" value="1"/>
</dbReference>
<evidence type="ECO:0000256" key="4">
    <source>
        <dbReference type="ARBA" id="ARBA00023163"/>
    </source>
</evidence>
<gene>
    <name evidence="7" type="ORF">ED312_06685</name>
</gene>
<dbReference type="AlphaFoldDB" id="A0A3N0EQC5"/>
<dbReference type="PANTHER" id="PTHR43133">
    <property type="entry name" value="RNA POLYMERASE ECF-TYPE SIGMA FACTO"/>
    <property type="match status" value="1"/>
</dbReference>
<keyword evidence="4" id="KW-0804">Transcription</keyword>
<dbReference type="EMBL" id="RJTM01000034">
    <property type="protein sequence ID" value="RNL90105.1"/>
    <property type="molecule type" value="Genomic_DNA"/>
</dbReference>
<accession>A0A3N0EQC5</accession>
<dbReference type="InterPro" id="IPR013249">
    <property type="entry name" value="RNA_pol_sigma70_r4_t2"/>
</dbReference>
<organism evidence="7 8">
    <name type="scientific">Sinomicrobium pectinilyticum</name>
    <dbReference type="NCBI Taxonomy" id="1084421"/>
    <lineage>
        <taxon>Bacteria</taxon>
        <taxon>Pseudomonadati</taxon>
        <taxon>Bacteroidota</taxon>
        <taxon>Flavobacteriia</taxon>
        <taxon>Flavobacteriales</taxon>
        <taxon>Flavobacteriaceae</taxon>
        <taxon>Sinomicrobium</taxon>
    </lineage>
</organism>
<evidence type="ECO:0000313" key="8">
    <source>
        <dbReference type="Proteomes" id="UP000267469"/>
    </source>
</evidence>
<dbReference type="Gene3D" id="1.10.1740.10">
    <property type="match status" value="1"/>
</dbReference>
<dbReference type="GO" id="GO:0016987">
    <property type="term" value="F:sigma factor activity"/>
    <property type="evidence" value="ECO:0007669"/>
    <property type="project" value="UniProtKB-KW"/>
</dbReference>
<keyword evidence="3" id="KW-0731">Sigma factor</keyword>
<dbReference type="GO" id="GO:0003677">
    <property type="term" value="F:DNA binding"/>
    <property type="evidence" value="ECO:0007669"/>
    <property type="project" value="InterPro"/>
</dbReference>
<dbReference type="Pfam" id="PF08281">
    <property type="entry name" value="Sigma70_r4_2"/>
    <property type="match status" value="1"/>
</dbReference>
<feature type="domain" description="RNA polymerase sigma-70 region 2" evidence="5">
    <location>
        <begin position="43"/>
        <end position="109"/>
    </location>
</feature>
<evidence type="ECO:0000259" key="5">
    <source>
        <dbReference type="Pfam" id="PF04542"/>
    </source>
</evidence>
<proteinExistence type="inferred from homology"/>
<dbReference type="SUPFAM" id="SSF88946">
    <property type="entry name" value="Sigma2 domain of RNA polymerase sigma factors"/>
    <property type="match status" value="1"/>
</dbReference>
<evidence type="ECO:0000256" key="3">
    <source>
        <dbReference type="ARBA" id="ARBA00023082"/>
    </source>
</evidence>
<dbReference type="RefSeq" id="WP_123215237.1">
    <property type="nucleotide sequence ID" value="NZ_RJTM01000034.1"/>
</dbReference>
<dbReference type="Pfam" id="PF04542">
    <property type="entry name" value="Sigma70_r2"/>
    <property type="match status" value="1"/>
</dbReference>
<dbReference type="OrthoDB" id="9150024at2"/>
<dbReference type="SUPFAM" id="SSF88659">
    <property type="entry name" value="Sigma3 and sigma4 domains of RNA polymerase sigma factors"/>
    <property type="match status" value="1"/>
</dbReference>
<name>A0A3N0EQC5_SINP1</name>
<dbReference type="InterPro" id="IPR013324">
    <property type="entry name" value="RNA_pol_sigma_r3/r4-like"/>
</dbReference>
<evidence type="ECO:0000256" key="2">
    <source>
        <dbReference type="ARBA" id="ARBA00023015"/>
    </source>
</evidence>
<dbReference type="Proteomes" id="UP000267469">
    <property type="component" value="Unassembled WGS sequence"/>
</dbReference>
<dbReference type="InterPro" id="IPR007627">
    <property type="entry name" value="RNA_pol_sigma70_r2"/>
</dbReference>
<sequence>MMKANITLGHHVSGDLENDKNQNSETVLWVQFTEGDTVAFHALYSRHVSDLLSYGIRLIGDADLVKDTIQDLFLDLWENRKSYTKVKKVRPYLFTILRRNIFNQAKQHGKFLSLVDSAPQSNTSVSPEDEIIVEEHSYLRNNQVQKAIQKLNKRQQELIHLRYYVQLSNREIAKITGLPYQKVTYGIRTALQILESVLGNKELYLLFVHSFKSAI</sequence>
<comment type="caution">
    <text evidence="7">The sequence shown here is derived from an EMBL/GenBank/DDBJ whole genome shotgun (WGS) entry which is preliminary data.</text>
</comment>
<keyword evidence="8" id="KW-1185">Reference proteome</keyword>
<keyword evidence="2" id="KW-0805">Transcription regulation</keyword>